<feature type="signal peptide" evidence="1">
    <location>
        <begin position="1"/>
        <end position="20"/>
    </location>
</feature>
<organism evidence="2 3">
    <name type="scientific">Comamonas piscis</name>
    <dbReference type="NCBI Taxonomy" id="1562974"/>
    <lineage>
        <taxon>Bacteria</taxon>
        <taxon>Pseudomonadati</taxon>
        <taxon>Pseudomonadota</taxon>
        <taxon>Betaproteobacteria</taxon>
        <taxon>Burkholderiales</taxon>
        <taxon>Comamonadaceae</taxon>
        <taxon>Comamonas</taxon>
    </lineage>
</organism>
<evidence type="ECO:0000313" key="3">
    <source>
        <dbReference type="Proteomes" id="UP000515240"/>
    </source>
</evidence>
<gene>
    <name evidence="2" type="ORF">HS961_21505</name>
</gene>
<keyword evidence="3" id="KW-1185">Reference proteome</keyword>
<keyword evidence="1" id="KW-0732">Signal</keyword>
<feature type="chain" id="PRO_5028830826" description="Esterase-like activity of phytase family protein" evidence="1">
    <location>
        <begin position="21"/>
        <end position="518"/>
    </location>
</feature>
<evidence type="ECO:0000313" key="2">
    <source>
        <dbReference type="EMBL" id="QMV75213.1"/>
    </source>
</evidence>
<name>A0A7G5EMI8_9BURK</name>
<protein>
    <recommendedName>
        <fullName evidence="4">Esterase-like activity of phytase family protein</fullName>
    </recommendedName>
</protein>
<reference evidence="2 3" key="1">
    <citation type="journal article" date="2020" name="G3 (Bethesda)">
        <title>CeMbio - The Caenorhabditis elegans Microbiome Resource.</title>
        <authorList>
            <person name="Dirksen P."/>
            <person name="Assie A."/>
            <person name="Zimmermann J."/>
            <person name="Zhang F."/>
            <person name="Tietje A.M."/>
            <person name="Marsh S.A."/>
            <person name="Felix M.A."/>
            <person name="Shapira M."/>
            <person name="Kaleta C."/>
            <person name="Schulenburg H."/>
            <person name="Samuel B."/>
        </authorList>
    </citation>
    <scope>NUCLEOTIDE SEQUENCE [LARGE SCALE GENOMIC DNA]</scope>
    <source>
        <strain evidence="2 3">BIGb0172</strain>
    </source>
</reference>
<evidence type="ECO:0000256" key="1">
    <source>
        <dbReference type="SAM" id="SignalP"/>
    </source>
</evidence>
<dbReference type="KEGG" id="cpis:HS961_21505"/>
<proteinExistence type="predicted"/>
<dbReference type="EMBL" id="CP058554">
    <property type="protein sequence ID" value="QMV75213.1"/>
    <property type="molecule type" value="Genomic_DNA"/>
</dbReference>
<dbReference type="Proteomes" id="UP000515240">
    <property type="component" value="Chromosome"/>
</dbReference>
<evidence type="ECO:0008006" key="4">
    <source>
        <dbReference type="Google" id="ProtNLM"/>
    </source>
</evidence>
<dbReference type="AlphaFoldDB" id="A0A7G5EMI8"/>
<sequence>MRLSSLMVAGLLAFSASSWAARDFTPQAGTWIVSSEIDGKPGRGLAIDVQGNTFFMQVFGYEKNGDATFYTATGQLDGNSITAPLVRYTGGRSFGSEARDGVEDSSPGDVTVSFSNGLKGTVQFPGEAPVAMERFAIKELTPSLSNPLAQVGLRGLHLLILDENQQLKTYRWAMLQRNAQDLPELVERIDEKGVDSTVPCTLDAEQGEFLCQSTDSNSDIASLRFQIVGGQIAGHATMKNAPELQLPLIGQSETAMNHVNGERQQQNYWEYSIPGAYTLGPPPTATHQWMPVNGTWIVQDELTGKPGRGLALDVQNSTMVLQVFNYGANGQPTFHMGSGSYGSTGVNTLASRAEFALSQYAGGRSLGGAAQSAQMVANAGSVRIELALNREQQTPHVSQKGTVAFPGEEPRAIVRMRLDSQTSLADKLFGEWYWPIQRTHLVFNQESNGVVISSDGSVSCEQKYPARPDFVSCTKAGPPPNELSTNNFGFSLPLLNQGSNWIQIRDRFGNLQGLGNID</sequence>
<dbReference type="RefSeq" id="WP_182325470.1">
    <property type="nucleotide sequence ID" value="NZ_CP058554.1"/>
</dbReference>
<accession>A0A7G5EMI8</accession>